<accession>A0ABZ2L1Z9</accession>
<feature type="region of interest" description="Disordered" evidence="1">
    <location>
        <begin position="1"/>
        <end position="29"/>
    </location>
</feature>
<evidence type="ECO:0000259" key="2">
    <source>
        <dbReference type="Pfam" id="PF02368"/>
    </source>
</evidence>
<dbReference type="Proteomes" id="UP001374803">
    <property type="component" value="Chromosome"/>
</dbReference>
<dbReference type="InterPro" id="IPR003343">
    <property type="entry name" value="Big_2"/>
</dbReference>
<dbReference type="SUPFAM" id="SSF49373">
    <property type="entry name" value="Invasin/intimin cell-adhesion fragments"/>
    <property type="match status" value="1"/>
</dbReference>
<dbReference type="InterPro" id="IPR008964">
    <property type="entry name" value="Invasin/intimin_cell_adhesion"/>
</dbReference>
<keyword evidence="4" id="KW-1185">Reference proteome</keyword>
<feature type="domain" description="BIG2" evidence="2">
    <location>
        <begin position="73"/>
        <end position="123"/>
    </location>
</feature>
<reference evidence="3" key="1">
    <citation type="submission" date="2021-12" db="EMBL/GenBank/DDBJ databases">
        <title>Discovery of the Pendulisporaceae a myxobacterial family with distinct sporulation behavior and unique specialized metabolism.</title>
        <authorList>
            <person name="Garcia R."/>
            <person name="Popoff A."/>
            <person name="Bader C.D."/>
            <person name="Loehr J."/>
            <person name="Walesch S."/>
            <person name="Walt C."/>
            <person name="Boldt J."/>
            <person name="Bunk B."/>
            <person name="Haeckl F.J.F.P.J."/>
            <person name="Gunesch A.P."/>
            <person name="Birkelbach J."/>
            <person name="Nuebel U."/>
            <person name="Pietschmann T."/>
            <person name="Bach T."/>
            <person name="Mueller R."/>
        </authorList>
    </citation>
    <scope>NUCLEOTIDE SEQUENCE</scope>
    <source>
        <strain evidence="3">MSr11367</strain>
    </source>
</reference>
<organism evidence="3 4">
    <name type="scientific">Pendulispora rubella</name>
    <dbReference type="NCBI Taxonomy" id="2741070"/>
    <lineage>
        <taxon>Bacteria</taxon>
        <taxon>Pseudomonadati</taxon>
        <taxon>Myxococcota</taxon>
        <taxon>Myxococcia</taxon>
        <taxon>Myxococcales</taxon>
        <taxon>Sorangiineae</taxon>
        <taxon>Pendulisporaceae</taxon>
        <taxon>Pendulispora</taxon>
    </lineage>
</organism>
<proteinExistence type="predicted"/>
<dbReference type="Gene3D" id="2.60.40.1080">
    <property type="match status" value="1"/>
</dbReference>
<dbReference type="EMBL" id="CP089983">
    <property type="protein sequence ID" value="WXB04772.1"/>
    <property type="molecule type" value="Genomic_DNA"/>
</dbReference>
<feature type="region of interest" description="Disordered" evidence="1">
    <location>
        <begin position="142"/>
        <end position="174"/>
    </location>
</feature>
<evidence type="ECO:0000256" key="1">
    <source>
        <dbReference type="SAM" id="MobiDB-lite"/>
    </source>
</evidence>
<sequence>MRPGSAHTSRGIKSPKLATDAPPATSTAPLFTFNGGDDIAFGANRYDKGFNQRVSTANMPASEVTLRGDDLALNADKLSSAPVSVTYTSSDPSVATVDSHSVVTGLREGPAVIIARATIGGDRVRSNPLAVSVADRKGCYHEARPADSSRRSRARARNARPVIVNEVLTDDPRA</sequence>
<dbReference type="Pfam" id="PF02368">
    <property type="entry name" value="Big_2"/>
    <property type="match status" value="1"/>
</dbReference>
<gene>
    <name evidence="3" type="ORF">LVJ94_48745</name>
</gene>
<feature type="compositionally biased region" description="Low complexity" evidence="1">
    <location>
        <begin position="18"/>
        <end position="29"/>
    </location>
</feature>
<name>A0ABZ2L1Z9_9BACT</name>
<evidence type="ECO:0000313" key="4">
    <source>
        <dbReference type="Proteomes" id="UP001374803"/>
    </source>
</evidence>
<evidence type="ECO:0000313" key="3">
    <source>
        <dbReference type="EMBL" id="WXB04772.1"/>
    </source>
</evidence>
<protein>
    <submittedName>
        <fullName evidence="3">Ig-like domain-containing protein</fullName>
    </submittedName>
</protein>
<dbReference type="RefSeq" id="WP_394834416.1">
    <property type="nucleotide sequence ID" value="NZ_CP089929.1"/>
</dbReference>